<comment type="caution">
    <text evidence="2">The sequence shown here is derived from an EMBL/GenBank/DDBJ whole genome shotgun (WGS) entry which is preliminary data.</text>
</comment>
<evidence type="ECO:0000313" key="2">
    <source>
        <dbReference type="EMBL" id="TCT25219.1"/>
    </source>
</evidence>
<feature type="domain" description="Autotransporter" evidence="1">
    <location>
        <begin position="2355"/>
        <end position="2622"/>
    </location>
</feature>
<sequence length="2622" mass="258836">MDGGFNMSEIRNVGTSGKARNRRTIKVAPVTRAVRSALAVSALTLAIGFGGGAAAATPQSAAAMHALRVERQAIDFAPVFDLTAVQGLVPAGGAPAPTLIGGHYSGDVNIVNNTPIIETGAGDVTAIYGYSDTGNVSIINGALGAISAHSDFGNAIGIYGYALSGDVAITNAASIVADAPNGLADAIFASGSDVTVINTGSLTATGYYWAAGIEAQAGNDVSVTNTGSITATATYGLAYGIYATGDASASVVNAGNITARGYYATGIHAESGGDVTIANYAGGSIDAGTITGSALAWGIYASSNGTDAVVQVDNSAYIHAAAVYGATGISAVASGVGGSAVVNNDGDIVVQQNRTITSYGGYGILAAGDAYAGINNSGDITVTSRGPAFGLAALSTTGEASVSNSGSVVVSSNINSTSVSPTGILAAGGYGSATVDNSGFVKATGVRVASGVDISGYGDLSVNNSGYIGAITTAGGANSGRANGIKAISGGGDITVDNSGTIYARGRTLALGVYALANGGDITVNNDAYGAIEFFSAAGRGWGVWTYAADGNISIDNQGYIAGLALNQAYGVLAQAPQGDIDVSNGGMINVVSVNSTARGVLAVASNGTASIGNTGDIYATSNNGQAFGAFASGSYAEVSNNGNIVARGNTAAFGEVAQSVYGTTVHNVGGGIAAYANGTAVGVSASASAGTVLVDGASDVTAISQQGTATAITASGYYGTTVDVSGEITAVGRTGATGIRALSSVGDVSVSNGGPVFAYAVNGNAIGLYGYSLYGNTSIANSGDVTAISVNGLADAIFASGADVSIVNSGALYANGNTWAAGIEAQGTGMTSVQNDGDITAYARAAGAHAFGIYTTGDAGVGIDNTGNIQAQGYYATGIYASSAGGSITLGNSGNITAGYVYAGGYYSALATGIDAMSGGVGAAVDITNSGDISAFGYYGATGISVVSSGLGGTASVDNSGNLTVAQGSKYGYGANGIFVSADGDALITNSGSITVNSAGAAAGAVALSFAGDASVVNSGDITVDSTAFFLYNAYGVVAFSGNGGAMASNSGSIDVTTKYIGVGMDVGGLTGATADNSGDIMVDAWRAYGIRAQSGNGDVVVDNSGTIYATYTGGYSGTAFGILGVSTNGNVAIDNSGEIVTYVSGQSVGVFGVSSYGDVSVDNSGSITAYSGSSAAVGVFARADNGMASVDNSGSVLAYSNSGVAYGVIARGMDAAVNNSGTVSADGYSAAIGVAASAMDSATITSSDGSVDAFALGQAIGELASAFYGDATITNASSVSAIGIYGGASGIDAESVLGNAAVSNTGSVTALSLVGPATGVKAYTIVGDASIDNGGDVTAATFYSMYSPANAIGLYAYSVYGMASVHNTGAITAYSGSGIADAIFASGYVVDVDNSGALTAGGYAWGAGIEAQGTAYARVTNSGDITAYTMPFQQAVDYYGNSLGYANGGQAFGIYATGGSYGVRVTNSGAISVEGGYTDGIFVQSAGNAVVVNSGDIVSGSGLTSYYDSYSGNTYYYGTQLANGINVSSNGDGAVVLVDNSGDITASGIFGANGISAVASGLGGVVEVYNDGNLTVSQANKYGYGAYGVFASADGDAFIDNTGTVTVSSDGLATGLAALSFAGDATVINHGDLEVTNTAALYYGATGITAFSANGNAAVGNYGTVNVTSKYQATAVDARAFGDVTVVNGGSLYANGDKYAFGVYASAGTGDAMVSNRAGADIGFYSYFGRGFGILAVSSQGDVMVNNAGSIEGYAYGQSAGVFAVALQGDASVSNSGSIDVSSGGNVAVGVFARADYGTATAVNSGSIHATDFPGGYYTGYSAYGMFVRGDIAQAGNSGSITVDGYYAATGIEAISVHGTVVSNTGGSIVATATGMATGINASSVYGNVQVGNASTITASGIYLGATGIEAMSYGGNASVTNTAGITATSDYANAIGIYAGAYGNVTVSNSSNITATTGGSYTQAQGVLAYSAYGTVTVNNSATGHIEAAGGSAAIGVHAASYDGTVVINNAGIVHASGGVYNAGVLMENVYGTSTLNNMAGGVISASGADGYAFAVYGSNAVETINNSGRILGNVALLGGNDVFNNKAGGVWDVGATTYSDFGDGNDTLNNAAGGQVLLNGGHIAFGAGDDTVNNAGLIKMTNSSISMGPMVPLFAPLAAETNVFNNTGTLQVIGSNSIDTYGGTFNNTGVVNFQNGVTTDSLTLDGTLAGAGAMNIDVNLNTNTADQLVVNGDVAANAKQTVNVQFTGLPTSMTTDIAFANVSGTSAAGNFVAGQFIGYNANANFLTLGLAVNSAINTANTADDVFSISMSVNGLSDSGSLGASTASGMAGFMNAQMGTFRQRLGVNPYGDAGKVMSAFVRVYADQGDVSQKHASNFGNGGYFDFDTASWGREVGVNANLFGNFHAGLVLGSMDGRQRLTGGGSGESRMHAMTVGGYLTWYVPNGWYVDFSARQMAPDIHLSTSAGTMSSRAHVNAMSLEAGYEWNVGGFNLVPQAQYTRTKVEDATYTGGLDTLVVHGGTFERGRLGLELNKTYVSGDVRWMPYATISAVHDFSGTSTYTVANVFSGSTTLKGSSAMAELGVGMQKGGFGFTLSASWNDGGPYKSVVGAQANLRYSW</sequence>
<dbReference type="EMBL" id="SMAP01000002">
    <property type="protein sequence ID" value="TCT25219.1"/>
    <property type="molecule type" value="Genomic_DNA"/>
</dbReference>
<dbReference type="Proteomes" id="UP000295414">
    <property type="component" value="Unassembled WGS sequence"/>
</dbReference>
<name>A0A4R3N7G5_9GAMM</name>
<evidence type="ECO:0000313" key="3">
    <source>
        <dbReference type="Proteomes" id="UP000295414"/>
    </source>
</evidence>
<dbReference type="SUPFAM" id="SSF103515">
    <property type="entry name" value="Autotransporter"/>
    <property type="match status" value="1"/>
</dbReference>
<dbReference type="SMART" id="SM00869">
    <property type="entry name" value="Autotransporter"/>
    <property type="match status" value="1"/>
</dbReference>
<evidence type="ECO:0000259" key="1">
    <source>
        <dbReference type="PROSITE" id="PS51208"/>
    </source>
</evidence>
<organism evidence="2 3">
    <name type="scientific">Thermomonas haemolytica</name>
    <dbReference type="NCBI Taxonomy" id="141949"/>
    <lineage>
        <taxon>Bacteria</taxon>
        <taxon>Pseudomonadati</taxon>
        <taxon>Pseudomonadota</taxon>
        <taxon>Gammaproteobacteria</taxon>
        <taxon>Lysobacterales</taxon>
        <taxon>Lysobacteraceae</taxon>
        <taxon>Thermomonas</taxon>
    </lineage>
</organism>
<gene>
    <name evidence="2" type="ORF">EDC34_102107</name>
</gene>
<proteinExistence type="predicted"/>
<dbReference type="InterPro" id="IPR036709">
    <property type="entry name" value="Autotransporte_beta_dom_sf"/>
</dbReference>
<keyword evidence="3" id="KW-1185">Reference proteome</keyword>
<dbReference type="InterPro" id="IPR005546">
    <property type="entry name" value="Autotransporte_beta"/>
</dbReference>
<reference evidence="2 3" key="1">
    <citation type="submission" date="2019-03" db="EMBL/GenBank/DDBJ databases">
        <title>Genomic Encyclopedia of Type Strains, Phase IV (KMG-IV): sequencing the most valuable type-strain genomes for metagenomic binning, comparative biology and taxonomic classification.</title>
        <authorList>
            <person name="Goeker M."/>
        </authorList>
    </citation>
    <scope>NUCLEOTIDE SEQUENCE [LARGE SCALE GENOMIC DNA]</scope>
    <source>
        <strain evidence="2 3">DSM 13605</strain>
    </source>
</reference>
<dbReference type="PROSITE" id="PS51208">
    <property type="entry name" value="AUTOTRANSPORTER"/>
    <property type="match status" value="1"/>
</dbReference>
<protein>
    <recommendedName>
        <fullName evidence="1">Autotransporter domain-containing protein</fullName>
    </recommendedName>
</protein>
<accession>A0A4R3N7G5</accession>